<organism evidence="1 2">
    <name type="scientific">Luteolibacter pohnpeiensis</name>
    <dbReference type="NCBI Taxonomy" id="454153"/>
    <lineage>
        <taxon>Bacteria</taxon>
        <taxon>Pseudomonadati</taxon>
        <taxon>Verrucomicrobiota</taxon>
        <taxon>Verrucomicrobiia</taxon>
        <taxon>Verrucomicrobiales</taxon>
        <taxon>Verrucomicrobiaceae</taxon>
        <taxon>Luteolibacter</taxon>
    </lineage>
</organism>
<accession>A0A934SBR9</accession>
<dbReference type="Proteomes" id="UP000603141">
    <property type="component" value="Unassembled WGS sequence"/>
</dbReference>
<evidence type="ECO:0000313" key="1">
    <source>
        <dbReference type="EMBL" id="MBK1882393.1"/>
    </source>
</evidence>
<sequence>MRIAKQETRSLRIAQTRTLVVRHHISQMIDNVNDDQSSASGLRFANVESNLFDIFSTMKAKASFRNILAAFAFGSCLGMASNLTEVTHARDYVLKTIMVLRNPGSAEAQASQDNSDLAR</sequence>
<dbReference type="EMBL" id="JAENIJ010000010">
    <property type="protein sequence ID" value="MBK1882393.1"/>
    <property type="molecule type" value="Genomic_DNA"/>
</dbReference>
<name>A0A934SBR9_9BACT</name>
<reference evidence="1" key="1">
    <citation type="submission" date="2021-01" db="EMBL/GenBank/DDBJ databases">
        <title>Modified the classification status of verrucomicrobia.</title>
        <authorList>
            <person name="Feng X."/>
        </authorList>
    </citation>
    <scope>NUCLEOTIDE SEQUENCE</scope>
    <source>
        <strain evidence="1">KCTC 22041</strain>
    </source>
</reference>
<gene>
    <name evidence="1" type="ORF">JIN85_08205</name>
</gene>
<keyword evidence="2" id="KW-1185">Reference proteome</keyword>
<proteinExistence type="predicted"/>
<evidence type="ECO:0000313" key="2">
    <source>
        <dbReference type="Proteomes" id="UP000603141"/>
    </source>
</evidence>
<comment type="caution">
    <text evidence="1">The sequence shown here is derived from an EMBL/GenBank/DDBJ whole genome shotgun (WGS) entry which is preliminary data.</text>
</comment>
<dbReference type="RefSeq" id="WP_200269486.1">
    <property type="nucleotide sequence ID" value="NZ_JAENIJ010000010.1"/>
</dbReference>
<dbReference type="AlphaFoldDB" id="A0A934SBR9"/>
<protein>
    <submittedName>
        <fullName evidence="1">Uncharacterized protein</fullName>
    </submittedName>
</protein>